<dbReference type="GO" id="GO:0002939">
    <property type="term" value="P:tRNA N1-guanine methylation"/>
    <property type="evidence" value="ECO:0007669"/>
    <property type="project" value="TreeGrafter"/>
</dbReference>
<sequence>MRFDVLTIFPAMIEGPLSTSIIGRARTAGLVTIATHDVRDYTDDKHRRVDDTPFGGGAGMVMNAQPFFATLREGLGLNEKDHDDAHIVLLTPQGQVFSQAKAAELAGKKRLVLLCGHYEGIDDRVRQTWVDEELSIGDYVLTGGELAALVVIDAVARLLPGVLGHEASSVEESFSDQLLEYPQYTRPAEFEGMTVPDVLLSGHHGRINNWRRQQSLVRTYKNRPDLLQGRCLSFQDGELLRAGLQAGGMDAEQLEREWQALALTAAPAPRTRKRRKEGKGTNE</sequence>
<feature type="binding site" evidence="15 16">
    <location>
        <begin position="136"/>
        <end position="141"/>
    </location>
    <ligand>
        <name>S-adenosyl-L-methionine</name>
        <dbReference type="ChEBI" id="CHEBI:59789"/>
    </ligand>
</feature>
<evidence type="ECO:0000256" key="8">
    <source>
        <dbReference type="ARBA" id="ARBA00022603"/>
    </source>
</evidence>
<evidence type="ECO:0000313" key="21">
    <source>
        <dbReference type="Proteomes" id="UP000294813"/>
    </source>
</evidence>
<evidence type="ECO:0000256" key="4">
    <source>
        <dbReference type="ARBA" id="ARBA00011738"/>
    </source>
</evidence>
<gene>
    <name evidence="15" type="primary">trmD</name>
    <name evidence="20" type="ORF">EDD73_1169</name>
</gene>
<organism evidence="20 21">
    <name type="scientific">Heliophilum fasciatum</name>
    <dbReference type="NCBI Taxonomy" id="35700"/>
    <lineage>
        <taxon>Bacteria</taxon>
        <taxon>Bacillati</taxon>
        <taxon>Bacillota</taxon>
        <taxon>Clostridia</taxon>
        <taxon>Eubacteriales</taxon>
        <taxon>Heliobacteriaceae</taxon>
        <taxon>Heliophilum</taxon>
    </lineage>
</organism>
<proteinExistence type="inferred from homology"/>
<comment type="catalytic activity">
    <reaction evidence="14 15 17">
        <text>guanosine(37) in tRNA + S-adenosyl-L-methionine = N(1)-methylguanosine(37) in tRNA + S-adenosyl-L-homocysteine + H(+)</text>
        <dbReference type="Rhea" id="RHEA:36899"/>
        <dbReference type="Rhea" id="RHEA-COMP:10145"/>
        <dbReference type="Rhea" id="RHEA-COMP:10147"/>
        <dbReference type="ChEBI" id="CHEBI:15378"/>
        <dbReference type="ChEBI" id="CHEBI:57856"/>
        <dbReference type="ChEBI" id="CHEBI:59789"/>
        <dbReference type="ChEBI" id="CHEBI:73542"/>
        <dbReference type="ChEBI" id="CHEBI:74269"/>
        <dbReference type="EC" id="2.1.1.228"/>
    </reaction>
</comment>
<dbReference type="HAMAP" id="MF_00605">
    <property type="entry name" value="TrmD"/>
    <property type="match status" value="1"/>
</dbReference>
<comment type="function">
    <text evidence="1 15 17">Specifically methylates guanosine-37 in various tRNAs.</text>
</comment>
<keyword evidence="21" id="KW-1185">Reference proteome</keyword>
<evidence type="ECO:0000256" key="10">
    <source>
        <dbReference type="ARBA" id="ARBA00022691"/>
    </source>
</evidence>
<evidence type="ECO:0000256" key="6">
    <source>
        <dbReference type="ARBA" id="ARBA00014679"/>
    </source>
</evidence>
<evidence type="ECO:0000256" key="9">
    <source>
        <dbReference type="ARBA" id="ARBA00022679"/>
    </source>
</evidence>
<evidence type="ECO:0000256" key="1">
    <source>
        <dbReference type="ARBA" id="ARBA00002634"/>
    </source>
</evidence>
<dbReference type="InterPro" id="IPR029028">
    <property type="entry name" value="Alpha/beta_knot_MTases"/>
</dbReference>
<dbReference type="InterPro" id="IPR002649">
    <property type="entry name" value="tRNA_m1G_MeTrfase_TrmD"/>
</dbReference>
<evidence type="ECO:0000256" key="7">
    <source>
        <dbReference type="ARBA" id="ARBA00022490"/>
    </source>
</evidence>
<dbReference type="GO" id="GO:0052906">
    <property type="term" value="F:tRNA (guanine(37)-N1)-methyltransferase activity"/>
    <property type="evidence" value="ECO:0007669"/>
    <property type="project" value="UniProtKB-UniRule"/>
</dbReference>
<dbReference type="RefSeq" id="WP_131919505.1">
    <property type="nucleotide sequence ID" value="NZ_JAOQNU010000015.1"/>
</dbReference>
<feature type="region of interest" description="Disordered" evidence="18">
    <location>
        <begin position="262"/>
        <end position="283"/>
    </location>
</feature>
<dbReference type="SUPFAM" id="SSF75217">
    <property type="entry name" value="alpha/beta knot"/>
    <property type="match status" value="1"/>
</dbReference>
<dbReference type="InterPro" id="IPR016009">
    <property type="entry name" value="tRNA_MeTrfase_TRMD/TRM10"/>
</dbReference>
<comment type="similarity">
    <text evidence="3 15 17">Belongs to the RNA methyltransferase TrmD family.</text>
</comment>
<comment type="caution">
    <text evidence="20">The sequence shown here is derived from an EMBL/GenBank/DDBJ whole genome shotgun (WGS) entry which is preliminary data.</text>
</comment>
<feature type="domain" description="tRNA methyltransferase TRMD/TRM10-type" evidence="19">
    <location>
        <begin position="1"/>
        <end position="228"/>
    </location>
</feature>
<evidence type="ECO:0000256" key="12">
    <source>
        <dbReference type="ARBA" id="ARBA00029736"/>
    </source>
</evidence>
<dbReference type="Pfam" id="PF01746">
    <property type="entry name" value="tRNA_m1G_MT"/>
    <property type="match status" value="1"/>
</dbReference>
<evidence type="ECO:0000256" key="2">
    <source>
        <dbReference type="ARBA" id="ARBA00004496"/>
    </source>
</evidence>
<dbReference type="EC" id="2.1.1.228" evidence="5 15"/>
<dbReference type="Proteomes" id="UP000294813">
    <property type="component" value="Unassembled WGS sequence"/>
</dbReference>
<protein>
    <recommendedName>
        <fullName evidence="6 15">tRNA (guanine-N(1)-)-methyltransferase</fullName>
        <ecNumber evidence="5 15">2.1.1.228</ecNumber>
    </recommendedName>
    <alternativeName>
        <fullName evidence="12 15">M1G-methyltransferase</fullName>
    </alternativeName>
    <alternativeName>
        <fullName evidence="13 15">tRNA [GM37] methyltransferase</fullName>
    </alternativeName>
</protein>
<keyword evidence="9 15" id="KW-0808">Transferase</keyword>
<dbReference type="PIRSF" id="PIRSF000386">
    <property type="entry name" value="tRNA_mtase"/>
    <property type="match status" value="1"/>
</dbReference>
<dbReference type="OrthoDB" id="9807416at2"/>
<name>A0A4R2RX04_9FIRM</name>
<dbReference type="PANTHER" id="PTHR46417:SF1">
    <property type="entry name" value="TRNA (GUANINE-N(1)-)-METHYLTRANSFERASE"/>
    <property type="match status" value="1"/>
</dbReference>
<keyword evidence="11 15" id="KW-0819">tRNA processing</keyword>
<evidence type="ECO:0000313" key="20">
    <source>
        <dbReference type="EMBL" id="TCP63665.1"/>
    </source>
</evidence>
<evidence type="ECO:0000256" key="16">
    <source>
        <dbReference type="PIRSR" id="PIRSR000386-1"/>
    </source>
</evidence>
<dbReference type="EMBL" id="SLXT01000016">
    <property type="protein sequence ID" value="TCP63665.1"/>
    <property type="molecule type" value="Genomic_DNA"/>
</dbReference>
<dbReference type="CDD" id="cd18080">
    <property type="entry name" value="TrmD-like"/>
    <property type="match status" value="1"/>
</dbReference>
<dbReference type="PANTHER" id="PTHR46417">
    <property type="entry name" value="TRNA (GUANINE-N(1)-)-METHYLTRANSFERASE"/>
    <property type="match status" value="1"/>
</dbReference>
<comment type="subunit">
    <text evidence="4 15 17">Homodimer.</text>
</comment>
<evidence type="ECO:0000256" key="11">
    <source>
        <dbReference type="ARBA" id="ARBA00022694"/>
    </source>
</evidence>
<reference evidence="20 21" key="1">
    <citation type="submission" date="2019-03" db="EMBL/GenBank/DDBJ databases">
        <title>Genomic Encyclopedia of Type Strains, Phase IV (KMG-IV): sequencing the most valuable type-strain genomes for metagenomic binning, comparative biology and taxonomic classification.</title>
        <authorList>
            <person name="Goeker M."/>
        </authorList>
    </citation>
    <scope>NUCLEOTIDE SEQUENCE [LARGE SCALE GENOMIC DNA]</scope>
    <source>
        <strain evidence="20 21">DSM 11170</strain>
    </source>
</reference>
<dbReference type="InterPro" id="IPR029026">
    <property type="entry name" value="tRNA_m1G_MTases_N"/>
</dbReference>
<evidence type="ECO:0000256" key="15">
    <source>
        <dbReference type="HAMAP-Rule" id="MF_00605"/>
    </source>
</evidence>
<dbReference type="Gene3D" id="1.10.1270.20">
    <property type="entry name" value="tRNA(m1g37)methyltransferase, domain 2"/>
    <property type="match status" value="1"/>
</dbReference>
<comment type="subcellular location">
    <subcellularLocation>
        <location evidence="2 15 17">Cytoplasm</location>
    </subcellularLocation>
</comment>
<dbReference type="NCBIfam" id="NF000648">
    <property type="entry name" value="PRK00026.1"/>
    <property type="match status" value="1"/>
</dbReference>
<evidence type="ECO:0000256" key="3">
    <source>
        <dbReference type="ARBA" id="ARBA00007630"/>
    </source>
</evidence>
<evidence type="ECO:0000256" key="17">
    <source>
        <dbReference type="RuleBase" id="RU003464"/>
    </source>
</evidence>
<evidence type="ECO:0000259" key="19">
    <source>
        <dbReference type="Pfam" id="PF01746"/>
    </source>
</evidence>
<evidence type="ECO:0000256" key="13">
    <source>
        <dbReference type="ARBA" id="ARBA00033392"/>
    </source>
</evidence>
<dbReference type="FunFam" id="3.40.1280.10:FF:000001">
    <property type="entry name" value="tRNA (guanine-N(1)-)-methyltransferase"/>
    <property type="match status" value="1"/>
</dbReference>
<dbReference type="Gene3D" id="3.40.1280.10">
    <property type="match status" value="1"/>
</dbReference>
<keyword evidence="7 15" id="KW-0963">Cytoplasm</keyword>
<feature type="binding site" evidence="15 16">
    <location>
        <position position="116"/>
    </location>
    <ligand>
        <name>S-adenosyl-L-methionine</name>
        <dbReference type="ChEBI" id="CHEBI:59789"/>
    </ligand>
</feature>
<evidence type="ECO:0000256" key="14">
    <source>
        <dbReference type="ARBA" id="ARBA00047783"/>
    </source>
</evidence>
<dbReference type="FunFam" id="1.10.1270.20:FF:000001">
    <property type="entry name" value="tRNA (guanine-N(1)-)-methyltransferase"/>
    <property type="match status" value="1"/>
</dbReference>
<dbReference type="AlphaFoldDB" id="A0A4R2RX04"/>
<evidence type="ECO:0000256" key="5">
    <source>
        <dbReference type="ARBA" id="ARBA00012807"/>
    </source>
</evidence>
<dbReference type="NCBIfam" id="TIGR00088">
    <property type="entry name" value="trmD"/>
    <property type="match status" value="1"/>
</dbReference>
<keyword evidence="10 15" id="KW-0949">S-adenosyl-L-methionine</keyword>
<keyword evidence="8 15" id="KW-0489">Methyltransferase</keyword>
<evidence type="ECO:0000256" key="18">
    <source>
        <dbReference type="SAM" id="MobiDB-lite"/>
    </source>
</evidence>
<accession>A0A4R2RX04</accession>
<dbReference type="GO" id="GO:0005829">
    <property type="term" value="C:cytosol"/>
    <property type="evidence" value="ECO:0007669"/>
    <property type="project" value="TreeGrafter"/>
</dbReference>
<dbReference type="InterPro" id="IPR023148">
    <property type="entry name" value="tRNA_m1G_MeTrfase_C_sf"/>
</dbReference>